<dbReference type="AlphaFoldDB" id="A0A2U2PA82"/>
<comment type="caution">
    <text evidence="1">The sequence shown here is derived from an EMBL/GenBank/DDBJ whole genome shotgun (WGS) entry which is preliminary data.</text>
</comment>
<gene>
    <name evidence="1" type="ORF">DDR33_22795</name>
</gene>
<evidence type="ECO:0000313" key="2">
    <source>
        <dbReference type="Proteomes" id="UP000245647"/>
    </source>
</evidence>
<name>A0A2U2PA82_9SPHI</name>
<keyword evidence="2" id="KW-1185">Reference proteome</keyword>
<accession>A0A2U2PA82</accession>
<evidence type="ECO:0000313" key="1">
    <source>
        <dbReference type="EMBL" id="PWG78308.1"/>
    </source>
</evidence>
<reference evidence="1 2" key="1">
    <citation type="submission" date="2018-04" db="EMBL/GenBank/DDBJ databases">
        <title>Pedobacter chongqingensis sp. nov., isolated from a rottenly hemp rope.</title>
        <authorList>
            <person name="Cai Y."/>
        </authorList>
    </citation>
    <scope>NUCLEOTIDE SEQUENCE [LARGE SCALE GENOMIC DNA]</scope>
    <source>
        <strain evidence="1 2">FJ4-8</strain>
    </source>
</reference>
<protein>
    <submittedName>
        <fullName evidence="1">Uncharacterized protein</fullName>
    </submittedName>
</protein>
<proteinExistence type="predicted"/>
<dbReference type="Proteomes" id="UP000245647">
    <property type="component" value="Unassembled WGS sequence"/>
</dbReference>
<dbReference type="EMBL" id="QEAS01000027">
    <property type="protein sequence ID" value="PWG78308.1"/>
    <property type="molecule type" value="Genomic_DNA"/>
</dbReference>
<dbReference type="OrthoDB" id="680708at2"/>
<dbReference type="RefSeq" id="WP_109418114.1">
    <property type="nucleotide sequence ID" value="NZ_QEAS01000027.1"/>
</dbReference>
<organism evidence="1 2">
    <name type="scientific">Pararcticibacter amylolyticus</name>
    <dbReference type="NCBI Taxonomy" id="2173175"/>
    <lineage>
        <taxon>Bacteria</taxon>
        <taxon>Pseudomonadati</taxon>
        <taxon>Bacteroidota</taxon>
        <taxon>Sphingobacteriia</taxon>
        <taxon>Sphingobacteriales</taxon>
        <taxon>Sphingobacteriaceae</taxon>
        <taxon>Pararcticibacter</taxon>
    </lineage>
</organism>
<sequence>MAVRDRQGNLRGRAGDKINRVLGGKNIVQAIPDEVNQTEATKKCSGEWGLVSTTGKVIRKAMSYICDFYDSDITNRLTAVVKKSITASDKKILHRDLHDGDTDVFAGFQFNIKSPVDRALKVKPEVSVDENYRVSFFLPAFSGKQDVVYPKFPSQLRCSISVHITAFNLRKDYFIRLERRNADVRITENEPLEWYFSPLIPEGGIVFVCLSLAYFTDDNKSGRRYVNGKDWCPATILTAFHAGPGNTDEASSGALDKEALNGYMGNELIRNFLLVEEEDETEVQQGVEMIIYS</sequence>